<keyword evidence="2" id="KW-0732">Signal</keyword>
<dbReference type="Proteomes" id="UP000598997">
    <property type="component" value="Unassembled WGS sequence"/>
</dbReference>
<evidence type="ECO:0000313" key="3">
    <source>
        <dbReference type="EMBL" id="GGD44281.1"/>
    </source>
</evidence>
<proteinExistence type="predicted"/>
<gene>
    <name evidence="3" type="ORF">GCM10010989_18050</name>
</gene>
<evidence type="ECO:0000256" key="1">
    <source>
        <dbReference type="SAM" id="MobiDB-lite"/>
    </source>
</evidence>
<feature type="region of interest" description="Disordered" evidence="1">
    <location>
        <begin position="83"/>
        <end position="102"/>
    </location>
</feature>
<organism evidence="3 4">
    <name type="scientific">Croceicoccus pelagius</name>
    <dbReference type="NCBI Taxonomy" id="1703341"/>
    <lineage>
        <taxon>Bacteria</taxon>
        <taxon>Pseudomonadati</taxon>
        <taxon>Pseudomonadota</taxon>
        <taxon>Alphaproteobacteria</taxon>
        <taxon>Sphingomonadales</taxon>
        <taxon>Erythrobacteraceae</taxon>
        <taxon>Croceicoccus</taxon>
    </lineage>
</organism>
<evidence type="ECO:0000313" key="4">
    <source>
        <dbReference type="Proteomes" id="UP000598997"/>
    </source>
</evidence>
<keyword evidence="4" id="KW-1185">Reference proteome</keyword>
<sequence>MKVFLKRAAASAALAVSLCSVQASADEYWQFSLGADYSTGDYGDVVDTDMLAVPIGVKYQGDGFWARASVPYVRVTGPDGVIPGDGGVTRGNGNGNAGGGTGDTVVTDTRSGIGDVNLSAGYTLPIGDRTWFDVIGKVKLPTASEAKYLGTGTTDFTAMGEVLHSFGNVSVALNGGRRFNGSNDLYQLDDVWLAGGGVYAVAGEGLTLGLGYEWREGALDTSPDRSEATASATFRVNPSLLLQGYGYTGFSEGSPDVGAGVQVLYRIGAD</sequence>
<feature type="signal peptide" evidence="2">
    <location>
        <begin position="1"/>
        <end position="25"/>
    </location>
</feature>
<dbReference type="OrthoDB" id="7469591at2"/>
<dbReference type="RefSeq" id="WP_066760915.1">
    <property type="nucleotide sequence ID" value="NZ_BMIO01000005.1"/>
</dbReference>
<dbReference type="EMBL" id="BMIO01000005">
    <property type="protein sequence ID" value="GGD44281.1"/>
    <property type="molecule type" value="Genomic_DNA"/>
</dbReference>
<feature type="chain" id="PRO_5037817173" description="Transporter" evidence="2">
    <location>
        <begin position="26"/>
        <end position="270"/>
    </location>
</feature>
<comment type="caution">
    <text evidence="3">The sequence shown here is derived from an EMBL/GenBank/DDBJ whole genome shotgun (WGS) entry which is preliminary data.</text>
</comment>
<protein>
    <recommendedName>
        <fullName evidence="5">Transporter</fullName>
    </recommendedName>
</protein>
<dbReference type="AlphaFoldDB" id="A0A917DKX0"/>
<evidence type="ECO:0000256" key="2">
    <source>
        <dbReference type="SAM" id="SignalP"/>
    </source>
</evidence>
<reference evidence="3 4" key="1">
    <citation type="journal article" date="2014" name="Int. J. Syst. Evol. Microbiol.">
        <title>Complete genome sequence of Corynebacterium casei LMG S-19264T (=DSM 44701T), isolated from a smear-ripened cheese.</title>
        <authorList>
            <consortium name="US DOE Joint Genome Institute (JGI-PGF)"/>
            <person name="Walter F."/>
            <person name="Albersmeier A."/>
            <person name="Kalinowski J."/>
            <person name="Ruckert C."/>
        </authorList>
    </citation>
    <scope>NUCLEOTIDE SEQUENCE [LARGE SCALE GENOMIC DNA]</scope>
    <source>
        <strain evidence="3 4">CGMCC 1.15358</strain>
    </source>
</reference>
<name>A0A917DKX0_9SPHN</name>
<evidence type="ECO:0008006" key="5">
    <source>
        <dbReference type="Google" id="ProtNLM"/>
    </source>
</evidence>
<accession>A0A917DKX0</accession>